<dbReference type="Proteomes" id="UP001176940">
    <property type="component" value="Unassembled WGS sequence"/>
</dbReference>
<dbReference type="Gene3D" id="2.60.120.200">
    <property type="match status" value="1"/>
</dbReference>
<organism evidence="4 5">
    <name type="scientific">Ranitomeya imitator</name>
    <name type="common">mimic poison frog</name>
    <dbReference type="NCBI Taxonomy" id="111125"/>
    <lineage>
        <taxon>Eukaryota</taxon>
        <taxon>Metazoa</taxon>
        <taxon>Chordata</taxon>
        <taxon>Craniata</taxon>
        <taxon>Vertebrata</taxon>
        <taxon>Euteleostomi</taxon>
        <taxon>Amphibia</taxon>
        <taxon>Batrachia</taxon>
        <taxon>Anura</taxon>
        <taxon>Neobatrachia</taxon>
        <taxon>Hyloidea</taxon>
        <taxon>Dendrobatidae</taxon>
        <taxon>Dendrobatinae</taxon>
        <taxon>Ranitomeya</taxon>
    </lineage>
</organism>
<dbReference type="SMART" id="SM00276">
    <property type="entry name" value="GLECT"/>
    <property type="match status" value="1"/>
</dbReference>
<proteinExistence type="predicted"/>
<feature type="domain" description="Galectin" evidence="3">
    <location>
        <begin position="1"/>
        <end position="146"/>
    </location>
</feature>
<evidence type="ECO:0000313" key="4">
    <source>
        <dbReference type="EMBL" id="CAJ0937368.1"/>
    </source>
</evidence>
<dbReference type="InterPro" id="IPR044156">
    <property type="entry name" value="Galectin-like"/>
</dbReference>
<evidence type="ECO:0000256" key="1">
    <source>
        <dbReference type="ARBA" id="ARBA00022734"/>
    </source>
</evidence>
<dbReference type="Pfam" id="PF00337">
    <property type="entry name" value="Gal-bind_lectin"/>
    <property type="match status" value="1"/>
</dbReference>
<dbReference type="CDD" id="cd00070">
    <property type="entry name" value="GLECT"/>
    <property type="match status" value="1"/>
</dbReference>
<dbReference type="PANTHER" id="PTHR11346">
    <property type="entry name" value="GALECTIN"/>
    <property type="match status" value="1"/>
</dbReference>
<evidence type="ECO:0000313" key="5">
    <source>
        <dbReference type="Proteomes" id="UP001176940"/>
    </source>
</evidence>
<dbReference type="PROSITE" id="PS51304">
    <property type="entry name" value="GALECTIN"/>
    <property type="match status" value="1"/>
</dbReference>
<gene>
    <name evidence="4" type="ORF">RIMI_LOCUS7164698</name>
</gene>
<keyword evidence="1 2" id="KW-0430">Lectin</keyword>
<protein>
    <recommendedName>
        <fullName evidence="2">Galectin</fullName>
    </recommendedName>
</protein>
<keyword evidence="5" id="KW-1185">Reference proteome</keyword>
<comment type="caution">
    <text evidence="4">The sequence shown here is derived from an EMBL/GenBank/DDBJ whole genome shotgun (WGS) entry which is preliminary data.</text>
</comment>
<sequence>MKMDLHRGTLQIVGSFTVGLLCRPNDLEEDVALLLTVNFQDRSIIRNAKFAGIWGAEERKKKFHISHSLLEKTLRCAYIYYMPLTMLGLLDKACSFSLQMEIVCQHRQMQVFLDGQRLCDFTHRVPQLKAVTGLRVIGDIKLTKVA</sequence>
<dbReference type="SMART" id="SM00908">
    <property type="entry name" value="Gal-bind_lectin"/>
    <property type="match status" value="1"/>
</dbReference>
<accession>A0ABN9LAN1</accession>
<dbReference type="SUPFAM" id="SSF49899">
    <property type="entry name" value="Concanavalin A-like lectins/glucanases"/>
    <property type="match status" value="1"/>
</dbReference>
<name>A0ABN9LAN1_9NEOB</name>
<dbReference type="InterPro" id="IPR001079">
    <property type="entry name" value="Galectin_CRD"/>
</dbReference>
<dbReference type="PANTHER" id="PTHR11346:SF86">
    <property type="entry name" value="GALECTIN"/>
    <property type="match status" value="1"/>
</dbReference>
<evidence type="ECO:0000259" key="3">
    <source>
        <dbReference type="PROSITE" id="PS51304"/>
    </source>
</evidence>
<dbReference type="InterPro" id="IPR013320">
    <property type="entry name" value="ConA-like_dom_sf"/>
</dbReference>
<dbReference type="EMBL" id="CAUEEQ010013378">
    <property type="protein sequence ID" value="CAJ0937368.1"/>
    <property type="molecule type" value="Genomic_DNA"/>
</dbReference>
<evidence type="ECO:0000256" key="2">
    <source>
        <dbReference type="RuleBase" id="RU102079"/>
    </source>
</evidence>
<reference evidence="4" key="1">
    <citation type="submission" date="2023-07" db="EMBL/GenBank/DDBJ databases">
        <authorList>
            <person name="Stuckert A."/>
        </authorList>
    </citation>
    <scope>NUCLEOTIDE SEQUENCE</scope>
</reference>